<evidence type="ECO:0000313" key="2">
    <source>
        <dbReference type="Proteomes" id="UP000268033"/>
    </source>
</evidence>
<accession>A0A3N1PUV9</accession>
<reference evidence="1 2" key="1">
    <citation type="submission" date="2018-11" db="EMBL/GenBank/DDBJ databases">
        <title>Genomic Encyclopedia of Type Strains, Phase IV (KMG-IV): sequencing the most valuable type-strain genomes for metagenomic binning, comparative biology and taxonomic classification.</title>
        <authorList>
            <person name="Goeker M."/>
        </authorList>
    </citation>
    <scope>NUCLEOTIDE SEQUENCE [LARGE SCALE GENOMIC DNA]</scope>
    <source>
        <strain evidence="1 2">DSM 21945</strain>
    </source>
</reference>
<dbReference type="Proteomes" id="UP000268033">
    <property type="component" value="Unassembled WGS sequence"/>
</dbReference>
<dbReference type="InterPro" id="IPR038396">
    <property type="entry name" value="SpoIIAA-like_sf"/>
</dbReference>
<dbReference type="EMBL" id="RJUL01000001">
    <property type="protein sequence ID" value="ROQ30547.1"/>
    <property type="molecule type" value="Genomic_DNA"/>
</dbReference>
<dbReference type="Gene3D" id="3.40.50.10600">
    <property type="entry name" value="SpoIIaa-like domains"/>
    <property type="match status" value="1"/>
</dbReference>
<name>A0A3N1PUV9_9GAMM</name>
<dbReference type="InterPro" id="IPR036513">
    <property type="entry name" value="STAS_dom_sf"/>
</dbReference>
<organism evidence="1 2">
    <name type="scientific">Gallaecimonas pentaromativorans</name>
    <dbReference type="NCBI Taxonomy" id="584787"/>
    <lineage>
        <taxon>Bacteria</taxon>
        <taxon>Pseudomonadati</taxon>
        <taxon>Pseudomonadota</taxon>
        <taxon>Gammaproteobacteria</taxon>
        <taxon>Enterobacterales</taxon>
        <taxon>Gallaecimonadaceae</taxon>
        <taxon>Gallaecimonas</taxon>
    </lineage>
</organism>
<protein>
    <submittedName>
        <fullName evidence="1">SpoIIAA-like protein</fullName>
    </submittedName>
</protein>
<dbReference type="AlphaFoldDB" id="A0A3N1PUV9"/>
<keyword evidence="2" id="KW-1185">Reference proteome</keyword>
<gene>
    <name evidence="1" type="ORF">EDC28_101233</name>
</gene>
<comment type="caution">
    <text evidence="1">The sequence shown here is derived from an EMBL/GenBank/DDBJ whole genome shotgun (WGS) entry which is preliminary data.</text>
</comment>
<dbReference type="Pfam" id="PF11964">
    <property type="entry name" value="SpoIIAA-like"/>
    <property type="match status" value="1"/>
</dbReference>
<dbReference type="InterPro" id="IPR021866">
    <property type="entry name" value="SpoIIAA-like"/>
</dbReference>
<evidence type="ECO:0000313" key="1">
    <source>
        <dbReference type="EMBL" id="ROQ30547.1"/>
    </source>
</evidence>
<sequence>MSIQMHPENGGDLAVVEVRGKLTKADYATFIPAFEQLIQTKGKQRVLLDMSGFQGWAWGAAWEDLKFGVRHFSDIEQLAIVGENRWQHCLAAFCKPFTKTQVRYFDSKEGTKARAWLAKEQQAA</sequence>
<dbReference type="SUPFAM" id="SSF52091">
    <property type="entry name" value="SpoIIaa-like"/>
    <property type="match status" value="1"/>
</dbReference>
<dbReference type="STRING" id="584787.GCA_001247655_01826"/>
<proteinExistence type="predicted"/>
<dbReference type="RefSeq" id="WP_123420389.1">
    <property type="nucleotide sequence ID" value="NZ_RJUL01000001.1"/>
</dbReference>